<gene>
    <name evidence="2" type="ORF">BN970_06096</name>
</gene>
<protein>
    <submittedName>
        <fullName evidence="2">Uncharacterized protein</fullName>
    </submittedName>
</protein>
<feature type="compositionally biased region" description="Polar residues" evidence="1">
    <location>
        <begin position="43"/>
        <end position="59"/>
    </location>
</feature>
<feature type="region of interest" description="Disordered" evidence="1">
    <location>
        <begin position="1"/>
        <end position="66"/>
    </location>
</feature>
<accession>A0A0U1DZG6</accession>
<dbReference type="AlphaFoldDB" id="A0A0U1DZG6"/>
<name>A0A0U1DZG6_9MYCO</name>
<sequence length="97" mass="10009">MGSSPLSGIPAQPIHAPRRLRSSGSSAVTNPPGLRFHVVLPSGNRSMSMGSRLATTTKSELPEAALGPPSGLIYASVFEGPMPSMDRNIRHSSASAA</sequence>
<reference evidence="2 3" key="1">
    <citation type="submission" date="2015-03" db="EMBL/GenBank/DDBJ databases">
        <authorList>
            <person name="Murphy D."/>
        </authorList>
    </citation>
    <scope>NUCLEOTIDE SEQUENCE [LARGE SCALE GENOMIC DNA]</scope>
    <source>
        <strain evidence="2 3">D16</strain>
    </source>
</reference>
<proteinExistence type="predicted"/>
<evidence type="ECO:0000313" key="3">
    <source>
        <dbReference type="Proteomes" id="UP000182227"/>
    </source>
</evidence>
<evidence type="ECO:0000256" key="1">
    <source>
        <dbReference type="SAM" id="MobiDB-lite"/>
    </source>
</evidence>
<dbReference type="Proteomes" id="UP000182227">
    <property type="component" value="Unassembled WGS sequence"/>
</dbReference>
<evidence type="ECO:0000313" key="2">
    <source>
        <dbReference type="EMBL" id="CQD23746.1"/>
    </source>
</evidence>
<dbReference type="EMBL" id="CTEF01000006">
    <property type="protein sequence ID" value="CQD23746.1"/>
    <property type="molecule type" value="Genomic_DNA"/>
</dbReference>
<organism evidence="2 3">
    <name type="scientific">Mycolicibacterium conceptionense</name>
    <dbReference type="NCBI Taxonomy" id="451644"/>
    <lineage>
        <taxon>Bacteria</taxon>
        <taxon>Bacillati</taxon>
        <taxon>Actinomycetota</taxon>
        <taxon>Actinomycetes</taxon>
        <taxon>Mycobacteriales</taxon>
        <taxon>Mycobacteriaceae</taxon>
        <taxon>Mycolicibacterium</taxon>
    </lineage>
</organism>